<dbReference type="Proteomes" id="UP000887579">
    <property type="component" value="Unplaced"/>
</dbReference>
<reference evidence="2" key="1">
    <citation type="submission" date="2022-11" db="UniProtKB">
        <authorList>
            <consortium name="WormBaseParasite"/>
        </authorList>
    </citation>
    <scope>IDENTIFICATION</scope>
</reference>
<name>A0AC34G1Q0_9BILA</name>
<dbReference type="WBParaSite" id="ES5_v2.g23617.t1">
    <property type="protein sequence ID" value="ES5_v2.g23617.t1"/>
    <property type="gene ID" value="ES5_v2.g23617"/>
</dbReference>
<protein>
    <submittedName>
        <fullName evidence="2">ATP synthase F0 subunit 8</fullName>
    </submittedName>
</protein>
<proteinExistence type="predicted"/>
<organism evidence="1 2">
    <name type="scientific">Panagrolaimus sp. ES5</name>
    <dbReference type="NCBI Taxonomy" id="591445"/>
    <lineage>
        <taxon>Eukaryota</taxon>
        <taxon>Metazoa</taxon>
        <taxon>Ecdysozoa</taxon>
        <taxon>Nematoda</taxon>
        <taxon>Chromadorea</taxon>
        <taxon>Rhabditida</taxon>
        <taxon>Tylenchina</taxon>
        <taxon>Panagrolaimomorpha</taxon>
        <taxon>Panagrolaimoidea</taxon>
        <taxon>Panagrolaimidae</taxon>
        <taxon>Panagrolaimus</taxon>
    </lineage>
</organism>
<sequence>MSNIILTVICGYISTLLVVFLLTFIVIVLGISWGTIPHKYLQAVLYIQKIFAKFHCIDTEIGRPGTDATATTIQRDPSLCVLARSQSAVLAEDMQFQFDIDKENALSIFDVVNDFASSGLQSIVQVCIKH</sequence>
<evidence type="ECO:0000313" key="1">
    <source>
        <dbReference type="Proteomes" id="UP000887579"/>
    </source>
</evidence>
<evidence type="ECO:0000313" key="2">
    <source>
        <dbReference type="WBParaSite" id="ES5_v2.g23617.t1"/>
    </source>
</evidence>
<accession>A0AC34G1Q0</accession>